<proteinExistence type="predicted"/>
<keyword evidence="4" id="KW-1185">Reference proteome</keyword>
<dbReference type="STRING" id="313367.JSE7799_02127"/>
<dbReference type="PROSITE" id="PS50828">
    <property type="entry name" value="SMR"/>
    <property type="match status" value="1"/>
</dbReference>
<sequence>MSRRRRGLSDEDRELWSRYSRTADPLHPTRRRAATPESPVQKAPAPSPPSVPRFEIGQASQDRRPTHSLAPSVSDEIARSPLRMDAKTHRRMKSGKLRPEAKLDLHGMTLGTAQPELVRFILDAQARGKRLVIVVTGKGKHKAGDGPIPNRLGVLKHQVPQWLRMAPLATIVLQVTEAHRSHGGSGAYYVYLRR</sequence>
<evidence type="ECO:0000313" key="4">
    <source>
        <dbReference type="Proteomes" id="UP000049455"/>
    </source>
</evidence>
<dbReference type="Gene3D" id="3.30.1370.110">
    <property type="match status" value="1"/>
</dbReference>
<dbReference type="PANTHER" id="PTHR35562:SF2">
    <property type="entry name" value="DNA ENDONUCLEASE SMRA-RELATED"/>
    <property type="match status" value="1"/>
</dbReference>
<dbReference type="Pfam" id="PF01713">
    <property type="entry name" value="Smr"/>
    <property type="match status" value="1"/>
</dbReference>
<dbReference type="InterPro" id="IPR036063">
    <property type="entry name" value="Smr_dom_sf"/>
</dbReference>
<dbReference type="Proteomes" id="UP000049455">
    <property type="component" value="Unassembled WGS sequence"/>
</dbReference>
<dbReference type="EMBL" id="CYPR01000142">
    <property type="protein sequence ID" value="CUH39401.1"/>
    <property type="molecule type" value="Genomic_DNA"/>
</dbReference>
<evidence type="ECO:0000256" key="1">
    <source>
        <dbReference type="SAM" id="MobiDB-lite"/>
    </source>
</evidence>
<evidence type="ECO:0000313" key="3">
    <source>
        <dbReference type="EMBL" id="CUH39401.1"/>
    </source>
</evidence>
<dbReference type="SUPFAM" id="SSF160443">
    <property type="entry name" value="SMR domain-like"/>
    <property type="match status" value="1"/>
</dbReference>
<dbReference type="PANTHER" id="PTHR35562">
    <property type="entry name" value="DNA ENDONUCLEASE SMRA-RELATED"/>
    <property type="match status" value="1"/>
</dbReference>
<dbReference type="OrthoDB" id="7165597at2"/>
<dbReference type="AlphaFoldDB" id="A0A0M7BAI9"/>
<organism evidence="3 4">
    <name type="scientific">Jannaschia seosinensis</name>
    <dbReference type="NCBI Taxonomy" id="313367"/>
    <lineage>
        <taxon>Bacteria</taxon>
        <taxon>Pseudomonadati</taxon>
        <taxon>Pseudomonadota</taxon>
        <taxon>Alphaproteobacteria</taxon>
        <taxon>Rhodobacterales</taxon>
        <taxon>Roseobacteraceae</taxon>
        <taxon>Jannaschia</taxon>
    </lineage>
</organism>
<protein>
    <submittedName>
        <fullName evidence="3">Smr domain protein</fullName>
    </submittedName>
</protein>
<feature type="region of interest" description="Disordered" evidence="1">
    <location>
        <begin position="1"/>
        <end position="98"/>
    </location>
</feature>
<accession>A0A0M7BAI9</accession>
<reference evidence="3 4" key="1">
    <citation type="submission" date="2015-09" db="EMBL/GenBank/DDBJ databases">
        <authorList>
            <person name="Jackson K.R."/>
            <person name="Lunt B.L."/>
            <person name="Fisher J.N.B."/>
            <person name="Gardner A.V."/>
            <person name="Bailey M.E."/>
            <person name="Deus L.M."/>
            <person name="Earl A.S."/>
            <person name="Gibby P.D."/>
            <person name="Hartmann K.A."/>
            <person name="Liu J.E."/>
            <person name="Manci A.M."/>
            <person name="Nielsen D.A."/>
            <person name="Solomon M.B."/>
            <person name="Breakwell D.P."/>
            <person name="Burnett S.H."/>
            <person name="Grose J.H."/>
        </authorList>
    </citation>
    <scope>NUCLEOTIDE SEQUENCE [LARGE SCALE GENOMIC DNA]</scope>
    <source>
        <strain evidence="3 4">CECT 7799</strain>
    </source>
</reference>
<feature type="domain" description="Smr" evidence="2">
    <location>
        <begin position="103"/>
        <end position="193"/>
    </location>
</feature>
<gene>
    <name evidence="3" type="ORF">JSE7799_02127</name>
</gene>
<feature type="compositionally biased region" description="Basic and acidic residues" evidence="1">
    <location>
        <begin position="7"/>
        <end position="16"/>
    </location>
</feature>
<feature type="compositionally biased region" description="Basic and acidic residues" evidence="1">
    <location>
        <begin position="76"/>
        <end position="87"/>
    </location>
</feature>
<dbReference type="InterPro" id="IPR002625">
    <property type="entry name" value="Smr_dom"/>
</dbReference>
<dbReference type="SMART" id="SM00463">
    <property type="entry name" value="SMR"/>
    <property type="match status" value="1"/>
</dbReference>
<dbReference type="RefSeq" id="WP_055663596.1">
    <property type="nucleotide sequence ID" value="NZ_CYPR01000142.1"/>
</dbReference>
<name>A0A0M7BAI9_9RHOB</name>
<evidence type="ECO:0000259" key="2">
    <source>
        <dbReference type="PROSITE" id="PS50828"/>
    </source>
</evidence>